<protein>
    <submittedName>
        <fullName evidence="1">Uncharacterized protein</fullName>
    </submittedName>
</protein>
<name>A0A0F9NV26_9ZZZZ</name>
<organism evidence="1">
    <name type="scientific">marine sediment metagenome</name>
    <dbReference type="NCBI Taxonomy" id="412755"/>
    <lineage>
        <taxon>unclassified sequences</taxon>
        <taxon>metagenomes</taxon>
        <taxon>ecological metagenomes</taxon>
    </lineage>
</organism>
<comment type="caution">
    <text evidence="1">The sequence shown here is derived from an EMBL/GenBank/DDBJ whole genome shotgun (WGS) entry which is preliminary data.</text>
</comment>
<feature type="non-terminal residue" evidence="1">
    <location>
        <position position="215"/>
    </location>
</feature>
<dbReference type="Gene3D" id="1.10.3230.20">
    <property type="entry name" value="P22 tail accessory factor (Gp4)"/>
    <property type="match status" value="1"/>
</dbReference>
<gene>
    <name evidence="1" type="ORF">LCGC14_1291790</name>
</gene>
<proteinExistence type="predicted"/>
<dbReference type="EMBL" id="LAZR01007454">
    <property type="protein sequence ID" value="KKM85157.1"/>
    <property type="molecule type" value="Genomic_DNA"/>
</dbReference>
<accession>A0A0F9NV26</accession>
<reference evidence="1" key="1">
    <citation type="journal article" date="2015" name="Nature">
        <title>Complex archaea that bridge the gap between prokaryotes and eukaryotes.</title>
        <authorList>
            <person name="Spang A."/>
            <person name="Saw J.H."/>
            <person name="Jorgensen S.L."/>
            <person name="Zaremba-Niedzwiedzka K."/>
            <person name="Martijn J."/>
            <person name="Lind A.E."/>
            <person name="van Eijk R."/>
            <person name="Schleper C."/>
            <person name="Guy L."/>
            <person name="Ettema T.J."/>
        </authorList>
    </citation>
    <scope>NUCLEOTIDE SEQUENCE</scope>
</reference>
<evidence type="ECO:0000313" key="1">
    <source>
        <dbReference type="EMBL" id="KKM85157.1"/>
    </source>
</evidence>
<dbReference type="AlphaFoldDB" id="A0A0F9NV26"/>
<sequence>MATSGSYNFDVTALDILTEALELIGVLGIGESIDASESESDLRTLNLMLKSWQSKVGIWLNKEVSLFFEVGKFKYSIGPTGDHCAANAVKTEVATAASSGAASLVIDSTTGMNDTFDRDGIFEAATPSGTAITMGGDLVTNGITTLSGQRKILFFAVADETGRTFSVEGRDSSGNAVTENITGPGLGLTVYSANEYRTITSITVDAGTAGNIEIG</sequence>
<dbReference type="InterPro" id="IPR038258">
    <property type="entry name" value="Gp4_sf"/>
</dbReference>